<accession>A0A2J6R4P2</accession>
<dbReference type="Proteomes" id="UP000235786">
    <property type="component" value="Unassembled WGS sequence"/>
</dbReference>
<dbReference type="Pfam" id="PF04199">
    <property type="entry name" value="Cyclase"/>
    <property type="match status" value="1"/>
</dbReference>
<dbReference type="OrthoDB" id="5396at2759"/>
<evidence type="ECO:0000256" key="1">
    <source>
        <dbReference type="ARBA" id="ARBA00007865"/>
    </source>
</evidence>
<keyword evidence="3" id="KW-1185">Reference proteome</keyword>
<dbReference type="EMBL" id="KZ613956">
    <property type="protein sequence ID" value="PMD33449.1"/>
    <property type="molecule type" value="Genomic_DNA"/>
</dbReference>
<dbReference type="InterPro" id="IPR037175">
    <property type="entry name" value="KFase_sf"/>
</dbReference>
<dbReference type="PANTHER" id="PTHR34861">
    <property type="match status" value="1"/>
</dbReference>
<dbReference type="SUPFAM" id="SSF102198">
    <property type="entry name" value="Putative cyclase"/>
    <property type="match status" value="1"/>
</dbReference>
<dbReference type="PANTHER" id="PTHR34861:SF10">
    <property type="entry name" value="CYCLASE"/>
    <property type="match status" value="1"/>
</dbReference>
<gene>
    <name evidence="2" type="ORF">L207DRAFT_518208</name>
</gene>
<dbReference type="GO" id="GO:0004061">
    <property type="term" value="F:arylformamidase activity"/>
    <property type="evidence" value="ECO:0007669"/>
    <property type="project" value="InterPro"/>
</dbReference>
<evidence type="ECO:0000313" key="2">
    <source>
        <dbReference type="EMBL" id="PMD33449.1"/>
    </source>
</evidence>
<sequence>MALLQAASSKKRIFDLAVPLENGMPASGAHPPYHMGLVRRHGDKERPGAQGGTSANELFTMGAHIGTHIDALGHWAVDGKIHGGLDATEATKGGRFRQLGADMIEPMVTRGVLLDMPKTLGVECLAPGYGITAEELQKALGNRTLNPGDVALVRTGWQQLYQDHAAFHGGEDGVPGVTGPAAEWLAKHGIKATGSDTNAFDQIVRGPNFLARPAHSVLLFQSGIHIIEVLNLEELAAAGIEEFLFILTPLKLIGATGSPVRPLAVVEAL</sequence>
<dbReference type="InterPro" id="IPR007325">
    <property type="entry name" value="KFase/CYL"/>
</dbReference>
<dbReference type="STRING" id="1149755.A0A2J6R4P2"/>
<dbReference type="GO" id="GO:0019441">
    <property type="term" value="P:L-tryptophan catabolic process to kynurenine"/>
    <property type="evidence" value="ECO:0007669"/>
    <property type="project" value="InterPro"/>
</dbReference>
<protein>
    <submittedName>
        <fullName evidence="2">Cyclase family protein</fullName>
    </submittedName>
</protein>
<name>A0A2J6R4P2_HYAVF</name>
<dbReference type="Gene3D" id="3.50.30.50">
    <property type="entry name" value="Putative cyclase"/>
    <property type="match status" value="1"/>
</dbReference>
<reference evidence="2 3" key="1">
    <citation type="submission" date="2016-04" db="EMBL/GenBank/DDBJ databases">
        <title>A degradative enzymes factory behind the ericoid mycorrhizal symbiosis.</title>
        <authorList>
            <consortium name="DOE Joint Genome Institute"/>
            <person name="Martino E."/>
            <person name="Morin E."/>
            <person name="Grelet G."/>
            <person name="Kuo A."/>
            <person name="Kohler A."/>
            <person name="Daghino S."/>
            <person name="Barry K."/>
            <person name="Choi C."/>
            <person name="Cichocki N."/>
            <person name="Clum A."/>
            <person name="Copeland A."/>
            <person name="Hainaut M."/>
            <person name="Haridas S."/>
            <person name="Labutti K."/>
            <person name="Lindquist E."/>
            <person name="Lipzen A."/>
            <person name="Khouja H.-R."/>
            <person name="Murat C."/>
            <person name="Ohm R."/>
            <person name="Olson A."/>
            <person name="Spatafora J."/>
            <person name="Veneault-Fourrey C."/>
            <person name="Henrissat B."/>
            <person name="Grigoriev I."/>
            <person name="Martin F."/>
            <person name="Perotto S."/>
        </authorList>
    </citation>
    <scope>NUCLEOTIDE SEQUENCE [LARGE SCALE GENOMIC DNA]</scope>
    <source>
        <strain evidence="2 3">F</strain>
    </source>
</reference>
<proteinExistence type="inferred from homology"/>
<evidence type="ECO:0000313" key="3">
    <source>
        <dbReference type="Proteomes" id="UP000235786"/>
    </source>
</evidence>
<organism evidence="2 3">
    <name type="scientific">Hyaloscypha variabilis (strain UAMH 11265 / GT02V1 / F)</name>
    <name type="common">Meliniomyces variabilis</name>
    <dbReference type="NCBI Taxonomy" id="1149755"/>
    <lineage>
        <taxon>Eukaryota</taxon>
        <taxon>Fungi</taxon>
        <taxon>Dikarya</taxon>
        <taxon>Ascomycota</taxon>
        <taxon>Pezizomycotina</taxon>
        <taxon>Leotiomycetes</taxon>
        <taxon>Helotiales</taxon>
        <taxon>Hyaloscyphaceae</taxon>
        <taxon>Hyaloscypha</taxon>
        <taxon>Hyaloscypha variabilis</taxon>
    </lineage>
</organism>
<dbReference type="AlphaFoldDB" id="A0A2J6R4P2"/>
<comment type="similarity">
    <text evidence="1">Belongs to the Cyclase 1 superfamily.</text>
</comment>